<proteinExistence type="inferred from homology"/>
<dbReference type="PANTHER" id="PTHR30614">
    <property type="entry name" value="MEMBRANE COMPONENT OF AMINO ACID ABC TRANSPORTER"/>
    <property type="match status" value="1"/>
</dbReference>
<dbReference type="Gene3D" id="1.10.3720.10">
    <property type="entry name" value="MetI-like"/>
    <property type="match status" value="1"/>
</dbReference>
<protein>
    <submittedName>
        <fullName evidence="11">Amino acid ABC transporter permease</fullName>
    </submittedName>
</protein>
<dbReference type="PROSITE" id="PS50928">
    <property type="entry name" value="ABC_TM1"/>
    <property type="match status" value="1"/>
</dbReference>
<name>A0ABV6G1I8_9GAMM</name>
<comment type="subcellular location">
    <subcellularLocation>
        <location evidence="1">Cell inner membrane</location>
        <topology evidence="1">Multi-pass membrane protein</topology>
    </subcellularLocation>
    <subcellularLocation>
        <location evidence="9">Cell membrane</location>
        <topology evidence="9">Multi-pass membrane protein</topology>
    </subcellularLocation>
</comment>
<dbReference type="InterPro" id="IPR010065">
    <property type="entry name" value="AA_ABC_transptr_permease_3TM"/>
</dbReference>
<dbReference type="RefSeq" id="WP_019949797.1">
    <property type="nucleotide sequence ID" value="NZ_JBHLVX010000010.1"/>
</dbReference>
<keyword evidence="3 9" id="KW-0813">Transport</keyword>
<evidence type="ECO:0000256" key="8">
    <source>
        <dbReference type="ARBA" id="ARBA00023136"/>
    </source>
</evidence>
<sequence>MDFSVLTDHLPEIAHGFLITLLSWFGGIMLGAILGLLIAIIQLGAGRWVRAGLRVYIEIVRATPFLVQLFLLYYGGPALGLRLSPMAAGLIGLGIYGSVYFAEIFRTGFLSVPRGQIEAAHMLGMSPRTVIRRIQLPQMMVLILPALTNFTIVLGKETPILSIITVPELTFVLTGIGSETFAYVETLLALCVGYYLMAEFCSRLGQRLESRMGRYLGQQSSGISSERNTAGART</sequence>
<dbReference type="InterPro" id="IPR043429">
    <property type="entry name" value="ArtM/GltK/GlnP/TcyL/YhdX-like"/>
</dbReference>
<feature type="transmembrane region" description="Helical" evidence="9">
    <location>
        <begin position="53"/>
        <end position="74"/>
    </location>
</feature>
<dbReference type="CDD" id="cd06261">
    <property type="entry name" value="TM_PBP2"/>
    <property type="match status" value="1"/>
</dbReference>
<evidence type="ECO:0000256" key="2">
    <source>
        <dbReference type="ARBA" id="ARBA00010072"/>
    </source>
</evidence>
<evidence type="ECO:0000256" key="7">
    <source>
        <dbReference type="ARBA" id="ARBA00022989"/>
    </source>
</evidence>
<dbReference type="InterPro" id="IPR000515">
    <property type="entry name" value="MetI-like"/>
</dbReference>
<evidence type="ECO:0000256" key="9">
    <source>
        <dbReference type="RuleBase" id="RU363032"/>
    </source>
</evidence>
<feature type="transmembrane region" description="Helical" evidence="9">
    <location>
        <begin position="86"/>
        <end position="105"/>
    </location>
</feature>
<dbReference type="Pfam" id="PF00528">
    <property type="entry name" value="BPD_transp_1"/>
    <property type="match status" value="1"/>
</dbReference>
<gene>
    <name evidence="11" type="ORF">ACFFHW_02505</name>
</gene>
<dbReference type="PANTHER" id="PTHR30614:SF0">
    <property type="entry name" value="L-CYSTINE TRANSPORT SYSTEM PERMEASE PROTEIN TCYL"/>
    <property type="match status" value="1"/>
</dbReference>
<keyword evidence="6" id="KW-0029">Amino-acid transport</keyword>
<reference evidence="11 12" key="1">
    <citation type="submission" date="2024-09" db="EMBL/GenBank/DDBJ databases">
        <authorList>
            <person name="Sun Q."/>
            <person name="Mori K."/>
        </authorList>
    </citation>
    <scope>NUCLEOTIDE SEQUENCE [LARGE SCALE GENOMIC DNA]</scope>
    <source>
        <strain evidence="11 12">CCM 7415</strain>
    </source>
</reference>
<keyword evidence="4" id="KW-1003">Cell membrane</keyword>
<accession>A0ABV6G1I8</accession>
<evidence type="ECO:0000313" key="12">
    <source>
        <dbReference type="Proteomes" id="UP001589814"/>
    </source>
</evidence>
<comment type="similarity">
    <text evidence="2">Belongs to the binding-protein-dependent transport system permease family. HisMQ subfamily.</text>
</comment>
<feature type="transmembrane region" description="Helical" evidence="9">
    <location>
        <begin position="136"/>
        <end position="155"/>
    </location>
</feature>
<evidence type="ECO:0000256" key="1">
    <source>
        <dbReference type="ARBA" id="ARBA00004429"/>
    </source>
</evidence>
<feature type="transmembrane region" description="Helical" evidence="9">
    <location>
        <begin position="175"/>
        <end position="197"/>
    </location>
</feature>
<evidence type="ECO:0000256" key="5">
    <source>
        <dbReference type="ARBA" id="ARBA00022692"/>
    </source>
</evidence>
<evidence type="ECO:0000313" key="11">
    <source>
        <dbReference type="EMBL" id="MFC0266877.1"/>
    </source>
</evidence>
<feature type="domain" description="ABC transmembrane type-1" evidence="10">
    <location>
        <begin position="13"/>
        <end position="205"/>
    </location>
</feature>
<keyword evidence="5 9" id="KW-0812">Transmembrane</keyword>
<keyword evidence="8 9" id="KW-0472">Membrane</keyword>
<evidence type="ECO:0000256" key="4">
    <source>
        <dbReference type="ARBA" id="ARBA00022475"/>
    </source>
</evidence>
<evidence type="ECO:0000259" key="10">
    <source>
        <dbReference type="PROSITE" id="PS50928"/>
    </source>
</evidence>
<dbReference type="InterPro" id="IPR035906">
    <property type="entry name" value="MetI-like_sf"/>
</dbReference>
<evidence type="ECO:0000256" key="6">
    <source>
        <dbReference type="ARBA" id="ARBA00022970"/>
    </source>
</evidence>
<dbReference type="EMBL" id="JBHLVX010000010">
    <property type="protein sequence ID" value="MFC0266877.1"/>
    <property type="molecule type" value="Genomic_DNA"/>
</dbReference>
<comment type="caution">
    <text evidence="11">The sequence shown here is derived from an EMBL/GenBank/DDBJ whole genome shotgun (WGS) entry which is preliminary data.</text>
</comment>
<dbReference type="Proteomes" id="UP001589814">
    <property type="component" value="Unassembled WGS sequence"/>
</dbReference>
<feature type="transmembrane region" description="Helical" evidence="9">
    <location>
        <begin position="13"/>
        <end position="41"/>
    </location>
</feature>
<keyword evidence="7 9" id="KW-1133">Transmembrane helix</keyword>
<dbReference type="SUPFAM" id="SSF161098">
    <property type="entry name" value="MetI-like"/>
    <property type="match status" value="1"/>
</dbReference>
<dbReference type="NCBIfam" id="TIGR01726">
    <property type="entry name" value="HEQRo_perm_3TM"/>
    <property type="match status" value="1"/>
</dbReference>
<organism evidence="11 12">
    <name type="scientific">Kushneria aurantia</name>
    <dbReference type="NCBI Taxonomy" id="504092"/>
    <lineage>
        <taxon>Bacteria</taxon>
        <taxon>Pseudomonadati</taxon>
        <taxon>Pseudomonadota</taxon>
        <taxon>Gammaproteobacteria</taxon>
        <taxon>Oceanospirillales</taxon>
        <taxon>Halomonadaceae</taxon>
        <taxon>Kushneria</taxon>
    </lineage>
</organism>
<keyword evidence="12" id="KW-1185">Reference proteome</keyword>
<evidence type="ECO:0000256" key="3">
    <source>
        <dbReference type="ARBA" id="ARBA00022448"/>
    </source>
</evidence>